<evidence type="ECO:0008006" key="3">
    <source>
        <dbReference type="Google" id="ProtNLM"/>
    </source>
</evidence>
<dbReference type="SUPFAM" id="SSF55874">
    <property type="entry name" value="ATPase domain of HSP90 chaperone/DNA topoisomerase II/histidine kinase"/>
    <property type="match status" value="1"/>
</dbReference>
<name>A0A3S4AF11_9MICO</name>
<evidence type="ECO:0000313" key="1">
    <source>
        <dbReference type="EMBL" id="RWZ58307.1"/>
    </source>
</evidence>
<gene>
    <name evidence="1" type="ORF">ELQ92_14890</name>
</gene>
<accession>A0A3S4AF11</accession>
<evidence type="ECO:0000313" key="2">
    <source>
        <dbReference type="Proteomes" id="UP000288603"/>
    </source>
</evidence>
<keyword evidence="2" id="KW-1185">Reference proteome</keyword>
<dbReference type="AlphaFoldDB" id="A0A3S4AF11"/>
<protein>
    <recommendedName>
        <fullName evidence="3">Histidine kinase/HSP90-like ATPase domain-containing protein</fullName>
    </recommendedName>
</protein>
<comment type="caution">
    <text evidence="1">The sequence shown here is derived from an EMBL/GenBank/DDBJ whole genome shotgun (WGS) entry which is preliminary data.</text>
</comment>
<dbReference type="Gene3D" id="3.30.565.10">
    <property type="entry name" value="Histidine kinase-like ATPase, C-terminal domain"/>
    <property type="match status" value="1"/>
</dbReference>
<dbReference type="Proteomes" id="UP000288603">
    <property type="component" value="Unassembled WGS sequence"/>
</dbReference>
<organism evidence="1 2">
    <name type="scientific">Labedella populi</name>
    <dbReference type="NCBI Taxonomy" id="2498850"/>
    <lineage>
        <taxon>Bacteria</taxon>
        <taxon>Bacillati</taxon>
        <taxon>Actinomycetota</taxon>
        <taxon>Actinomycetes</taxon>
        <taxon>Micrococcales</taxon>
        <taxon>Microbacteriaceae</taxon>
        <taxon>Labedella</taxon>
    </lineage>
</organism>
<dbReference type="OrthoDB" id="9808408at2"/>
<dbReference type="RefSeq" id="WP_128500125.1">
    <property type="nucleotide sequence ID" value="NZ_RZNC01000007.1"/>
</dbReference>
<reference evidence="1 2" key="1">
    <citation type="submission" date="2018-12" db="EMBL/GenBank/DDBJ databases">
        <authorList>
            <person name="Li F."/>
        </authorList>
    </citation>
    <scope>NUCLEOTIDE SEQUENCE [LARGE SCALE GENOMIC DNA]</scope>
    <source>
        <strain evidence="1 2">8H24J-4-2</strain>
    </source>
</reference>
<dbReference type="InterPro" id="IPR036890">
    <property type="entry name" value="HATPase_C_sf"/>
</dbReference>
<proteinExistence type="predicted"/>
<dbReference type="EMBL" id="RZNC01000007">
    <property type="protein sequence ID" value="RWZ58307.1"/>
    <property type="molecule type" value="Genomic_DNA"/>
</dbReference>
<sequence length="72" mass="7330">MFGLMERGGAEEVVGTGIDLSTCRRIVEAHGSRSGIEDSSLGGASVWFVIADTAADPAASPVTSPPERISGP</sequence>